<dbReference type="NCBIfam" id="NF001159">
    <property type="entry name" value="PRK00150.1-3"/>
    <property type="match status" value="1"/>
</dbReference>
<dbReference type="SUPFAM" id="SSF56420">
    <property type="entry name" value="Peptide deformylase"/>
    <property type="match status" value="1"/>
</dbReference>
<evidence type="ECO:0000256" key="4">
    <source>
        <dbReference type="ARBA" id="ARBA00022917"/>
    </source>
</evidence>
<comment type="cofactor">
    <cofactor evidence="6">
        <name>Fe(2+)</name>
        <dbReference type="ChEBI" id="CHEBI:29033"/>
    </cofactor>
    <text evidence="6">Binds 1 Fe(2+) ion.</text>
</comment>
<feature type="binding site" evidence="6">
    <location>
        <position position="161"/>
    </location>
    <ligand>
        <name>Fe cation</name>
        <dbReference type="ChEBI" id="CHEBI:24875"/>
    </ligand>
</feature>
<keyword evidence="4 6" id="KW-0648">Protein biosynthesis</keyword>
<dbReference type="OrthoDB" id="9804313at2"/>
<name>A0A545AIC7_9ACTN</name>
<keyword evidence="5 6" id="KW-0408">Iron</keyword>
<accession>A0A545AIC7</accession>
<keyword evidence="2 6" id="KW-0479">Metal-binding</keyword>
<dbReference type="RefSeq" id="WP_142708507.1">
    <property type="nucleotide sequence ID" value="NZ_VIRS01000030.1"/>
</dbReference>
<feature type="binding site" evidence="6">
    <location>
        <position position="157"/>
    </location>
    <ligand>
        <name>Fe cation</name>
        <dbReference type="ChEBI" id="CHEBI:24875"/>
    </ligand>
</feature>
<evidence type="ECO:0000256" key="6">
    <source>
        <dbReference type="HAMAP-Rule" id="MF_00163"/>
    </source>
</evidence>
<dbReference type="PANTHER" id="PTHR10458">
    <property type="entry name" value="PEPTIDE DEFORMYLASE"/>
    <property type="match status" value="1"/>
</dbReference>
<evidence type="ECO:0000256" key="5">
    <source>
        <dbReference type="ARBA" id="ARBA00023004"/>
    </source>
</evidence>
<dbReference type="PRINTS" id="PR01576">
    <property type="entry name" value="PDEFORMYLASE"/>
</dbReference>
<comment type="function">
    <text evidence="6">Removes the formyl group from the N-terminal Met of newly synthesized proteins. Requires at least a dipeptide for an efficient rate of reaction. N-terminal L-methionine is a prerequisite for activity but the enzyme has broad specificity at other positions.</text>
</comment>
<keyword evidence="8" id="KW-1185">Reference proteome</keyword>
<comment type="catalytic activity">
    <reaction evidence="6">
        <text>N-terminal N-formyl-L-methionyl-[peptide] + H2O = N-terminal L-methionyl-[peptide] + formate</text>
        <dbReference type="Rhea" id="RHEA:24420"/>
        <dbReference type="Rhea" id="RHEA-COMP:10639"/>
        <dbReference type="Rhea" id="RHEA-COMP:10640"/>
        <dbReference type="ChEBI" id="CHEBI:15377"/>
        <dbReference type="ChEBI" id="CHEBI:15740"/>
        <dbReference type="ChEBI" id="CHEBI:49298"/>
        <dbReference type="ChEBI" id="CHEBI:64731"/>
        <dbReference type="EC" id="3.5.1.88"/>
    </reaction>
</comment>
<dbReference type="InParanoid" id="A0A545AIC7"/>
<dbReference type="Proteomes" id="UP000317982">
    <property type="component" value="Unassembled WGS sequence"/>
</dbReference>
<feature type="active site" evidence="6">
    <location>
        <position position="158"/>
    </location>
</feature>
<evidence type="ECO:0000256" key="2">
    <source>
        <dbReference type="ARBA" id="ARBA00022723"/>
    </source>
</evidence>
<comment type="similarity">
    <text evidence="1 6">Belongs to the polypeptide deformylase family.</text>
</comment>
<dbReference type="CDD" id="cd00487">
    <property type="entry name" value="Pep_deformylase"/>
    <property type="match status" value="1"/>
</dbReference>
<dbReference type="FunFam" id="3.90.45.10:FF:000004">
    <property type="entry name" value="Peptide deformylase"/>
    <property type="match status" value="1"/>
</dbReference>
<dbReference type="GO" id="GO:0042586">
    <property type="term" value="F:peptide deformylase activity"/>
    <property type="evidence" value="ECO:0007669"/>
    <property type="project" value="UniProtKB-UniRule"/>
</dbReference>
<evidence type="ECO:0000313" key="8">
    <source>
        <dbReference type="Proteomes" id="UP000317982"/>
    </source>
</evidence>
<evidence type="ECO:0000256" key="1">
    <source>
        <dbReference type="ARBA" id="ARBA00010759"/>
    </source>
</evidence>
<organism evidence="7 8">
    <name type="scientific">Cryptosporangium phraense</name>
    <dbReference type="NCBI Taxonomy" id="2593070"/>
    <lineage>
        <taxon>Bacteria</taxon>
        <taxon>Bacillati</taxon>
        <taxon>Actinomycetota</taxon>
        <taxon>Actinomycetes</taxon>
        <taxon>Cryptosporangiales</taxon>
        <taxon>Cryptosporangiaceae</taxon>
        <taxon>Cryptosporangium</taxon>
    </lineage>
</organism>
<dbReference type="EC" id="3.5.1.88" evidence="6"/>
<protein>
    <recommendedName>
        <fullName evidence="6">Peptide deformylase</fullName>
        <shortName evidence="6">PDF</shortName>
        <ecNumber evidence="6">3.5.1.88</ecNumber>
    </recommendedName>
    <alternativeName>
        <fullName evidence="6">Polypeptide deformylase</fullName>
    </alternativeName>
</protein>
<dbReference type="HAMAP" id="MF_00163">
    <property type="entry name" value="Pep_deformylase"/>
    <property type="match status" value="1"/>
</dbReference>
<dbReference type="GO" id="GO:0046872">
    <property type="term" value="F:metal ion binding"/>
    <property type="evidence" value="ECO:0007669"/>
    <property type="project" value="UniProtKB-KW"/>
</dbReference>
<dbReference type="NCBIfam" id="TIGR00079">
    <property type="entry name" value="pept_deformyl"/>
    <property type="match status" value="1"/>
</dbReference>
<gene>
    <name evidence="6 7" type="primary">def</name>
    <name evidence="7" type="ORF">FL583_31445</name>
</gene>
<dbReference type="Pfam" id="PF01327">
    <property type="entry name" value="Pep_deformylase"/>
    <property type="match status" value="1"/>
</dbReference>
<evidence type="ECO:0000313" key="7">
    <source>
        <dbReference type="EMBL" id="TQS41077.1"/>
    </source>
</evidence>
<dbReference type="InterPro" id="IPR023635">
    <property type="entry name" value="Peptide_deformylase"/>
</dbReference>
<evidence type="ECO:0000256" key="3">
    <source>
        <dbReference type="ARBA" id="ARBA00022801"/>
    </source>
</evidence>
<dbReference type="PANTHER" id="PTHR10458:SF2">
    <property type="entry name" value="PEPTIDE DEFORMYLASE, MITOCHONDRIAL"/>
    <property type="match status" value="1"/>
</dbReference>
<dbReference type="Gene3D" id="3.90.45.10">
    <property type="entry name" value="Peptide deformylase"/>
    <property type="match status" value="1"/>
</dbReference>
<dbReference type="EMBL" id="VIRS01000030">
    <property type="protein sequence ID" value="TQS41077.1"/>
    <property type="molecule type" value="Genomic_DNA"/>
</dbReference>
<sequence length="203" mass="22048">MATEELDIDEWAEKVGLPEGRPRRITVHGTPVLHRPCREVTEFGDELKQLVADLLESMDAADGVGLAANQIGIDARVFVYDCPDDTGFYHVGAIVNPVLEPFDPDADLDKDEEGCLSVPLEYAPLARPAIASVTGQDLDGNPIRIDGTGLLARCLQHETDHLNGIVYVDKLGPDEREAVLAANAARIEAGEMPPWSEGRPRES</sequence>
<dbReference type="GO" id="GO:0006412">
    <property type="term" value="P:translation"/>
    <property type="evidence" value="ECO:0007669"/>
    <property type="project" value="UniProtKB-UniRule"/>
</dbReference>
<keyword evidence="3 6" id="KW-0378">Hydrolase</keyword>
<proteinExistence type="inferred from homology"/>
<reference evidence="7 8" key="1">
    <citation type="submission" date="2019-07" db="EMBL/GenBank/DDBJ databases">
        <title>Cryptosporangium phraense sp. nov., isolated from plant litter.</title>
        <authorList>
            <person name="Suriyachadkun C."/>
        </authorList>
    </citation>
    <scope>NUCLEOTIDE SEQUENCE [LARGE SCALE GENOMIC DNA]</scope>
    <source>
        <strain evidence="7 8">A-T 5661</strain>
    </source>
</reference>
<comment type="caution">
    <text evidence="7">The sequence shown here is derived from an EMBL/GenBank/DDBJ whole genome shotgun (WGS) entry which is preliminary data.</text>
</comment>
<dbReference type="InterPro" id="IPR036821">
    <property type="entry name" value="Peptide_deformylase_sf"/>
</dbReference>
<feature type="binding site" evidence="6">
    <location>
        <position position="115"/>
    </location>
    <ligand>
        <name>Fe cation</name>
        <dbReference type="ChEBI" id="CHEBI:24875"/>
    </ligand>
</feature>
<dbReference type="AlphaFoldDB" id="A0A545AIC7"/>
<dbReference type="PIRSF" id="PIRSF004749">
    <property type="entry name" value="Pep_def"/>
    <property type="match status" value="1"/>
</dbReference>